<gene>
    <name evidence="1" type="ORF">HLB23_14130</name>
</gene>
<dbReference type="EMBL" id="JABELX010000004">
    <property type="protein sequence ID" value="NNH70987.1"/>
    <property type="molecule type" value="Genomic_DNA"/>
</dbReference>
<dbReference type="RefSeq" id="WP_157552539.1">
    <property type="nucleotide sequence ID" value="NZ_JABELX010000004.1"/>
</dbReference>
<comment type="caution">
    <text evidence="1">The sequence shown here is derived from an EMBL/GenBank/DDBJ whole genome shotgun (WGS) entry which is preliminary data.</text>
</comment>
<sequence>MCKGSSKSTVQHFTRLADGTIGCWVIGCSNPASRWIDMERWGIRCWLSTAYCGEHGDNDLRDPHHVHRVRPIS</sequence>
<proteinExistence type="predicted"/>
<organism evidence="1 2">
    <name type="scientific">Nocardia uniformis</name>
    <dbReference type="NCBI Taxonomy" id="53432"/>
    <lineage>
        <taxon>Bacteria</taxon>
        <taxon>Bacillati</taxon>
        <taxon>Actinomycetota</taxon>
        <taxon>Actinomycetes</taxon>
        <taxon>Mycobacteriales</taxon>
        <taxon>Nocardiaceae</taxon>
        <taxon>Nocardia</taxon>
    </lineage>
</organism>
<reference evidence="1 2" key="1">
    <citation type="submission" date="2020-05" db="EMBL/GenBank/DDBJ databases">
        <title>MicrobeNet Type strains.</title>
        <authorList>
            <person name="Nicholson A.C."/>
        </authorList>
    </citation>
    <scope>NUCLEOTIDE SEQUENCE [LARGE SCALE GENOMIC DNA]</scope>
    <source>
        <strain evidence="1 2">JCM 3224</strain>
    </source>
</reference>
<dbReference type="Proteomes" id="UP000586827">
    <property type="component" value="Unassembled WGS sequence"/>
</dbReference>
<name>A0A849C595_9NOCA</name>
<dbReference type="AlphaFoldDB" id="A0A849C595"/>
<protein>
    <submittedName>
        <fullName evidence="1">Uncharacterized protein</fullName>
    </submittedName>
</protein>
<evidence type="ECO:0000313" key="2">
    <source>
        <dbReference type="Proteomes" id="UP000586827"/>
    </source>
</evidence>
<accession>A0A849C595</accession>
<evidence type="ECO:0000313" key="1">
    <source>
        <dbReference type="EMBL" id="NNH70987.1"/>
    </source>
</evidence>
<keyword evidence="2" id="KW-1185">Reference proteome</keyword>